<dbReference type="GO" id="GO:0003777">
    <property type="term" value="F:microtubule motor activity"/>
    <property type="evidence" value="ECO:0007669"/>
    <property type="project" value="InterPro"/>
</dbReference>
<feature type="coiled-coil region" evidence="8">
    <location>
        <begin position="862"/>
        <end position="889"/>
    </location>
</feature>
<dbReference type="Gene3D" id="1.20.5.340">
    <property type="match status" value="1"/>
</dbReference>
<protein>
    <submittedName>
        <fullName evidence="11">Chromosome-associated kinesin kif4b</fullName>
    </submittedName>
</protein>
<keyword evidence="5 8" id="KW-0175">Coiled coil</keyword>
<evidence type="ECO:0000256" key="9">
    <source>
        <dbReference type="SAM" id="MobiDB-lite"/>
    </source>
</evidence>
<feature type="coiled-coil region" evidence="8">
    <location>
        <begin position="945"/>
        <end position="1007"/>
    </location>
</feature>
<feature type="binding site" evidence="7">
    <location>
        <begin position="83"/>
        <end position="90"/>
    </location>
    <ligand>
        <name>ATP</name>
        <dbReference type="ChEBI" id="CHEBI:30616"/>
    </ligand>
</feature>
<name>A0A8T1MDB4_CLOSI</name>
<dbReference type="PRINTS" id="PR00380">
    <property type="entry name" value="KINESINHEAVY"/>
</dbReference>
<dbReference type="InterPro" id="IPR036961">
    <property type="entry name" value="Kinesin_motor_dom_sf"/>
</dbReference>
<feature type="region of interest" description="Disordered" evidence="9">
    <location>
        <begin position="530"/>
        <end position="552"/>
    </location>
</feature>
<dbReference type="GO" id="GO:0008017">
    <property type="term" value="F:microtubule binding"/>
    <property type="evidence" value="ECO:0007669"/>
    <property type="project" value="InterPro"/>
</dbReference>
<evidence type="ECO:0000259" key="10">
    <source>
        <dbReference type="PROSITE" id="PS50067"/>
    </source>
</evidence>
<dbReference type="PANTHER" id="PTHR47969:SF15">
    <property type="entry name" value="CHROMOSOME-ASSOCIATED KINESIN KIF4A-RELATED"/>
    <property type="match status" value="1"/>
</dbReference>
<feature type="coiled-coil region" evidence="8">
    <location>
        <begin position="594"/>
        <end position="696"/>
    </location>
</feature>
<dbReference type="GO" id="GO:0007052">
    <property type="term" value="P:mitotic spindle organization"/>
    <property type="evidence" value="ECO:0007669"/>
    <property type="project" value="TreeGrafter"/>
</dbReference>
<dbReference type="EMBL" id="NIRI02000056">
    <property type="protein sequence ID" value="KAG5446701.1"/>
    <property type="molecule type" value="Genomic_DNA"/>
</dbReference>
<keyword evidence="6" id="KW-0206">Cytoskeleton</keyword>
<dbReference type="PROSITE" id="PS50067">
    <property type="entry name" value="KINESIN_MOTOR_2"/>
    <property type="match status" value="1"/>
</dbReference>
<dbReference type="GO" id="GO:0007018">
    <property type="term" value="P:microtubule-based movement"/>
    <property type="evidence" value="ECO:0007669"/>
    <property type="project" value="InterPro"/>
</dbReference>
<feature type="coiled-coil region" evidence="8">
    <location>
        <begin position="413"/>
        <end position="440"/>
    </location>
</feature>
<evidence type="ECO:0000256" key="8">
    <source>
        <dbReference type="SAM" id="Coils"/>
    </source>
</evidence>
<keyword evidence="12" id="KW-1185">Reference proteome</keyword>
<dbReference type="Proteomes" id="UP000286415">
    <property type="component" value="Unassembled WGS sequence"/>
</dbReference>
<keyword evidence="4 7" id="KW-0067">ATP-binding</keyword>
<feature type="domain" description="Kinesin motor" evidence="10">
    <location>
        <begin position="4"/>
        <end position="354"/>
    </location>
</feature>
<dbReference type="AlphaFoldDB" id="A0A8T1MDB4"/>
<evidence type="ECO:0000313" key="11">
    <source>
        <dbReference type="EMBL" id="KAG5446701.1"/>
    </source>
</evidence>
<reference evidence="11 12" key="1">
    <citation type="journal article" date="2018" name="Biotechnol. Adv.">
        <title>Improved genomic resources and new bioinformatic workflow for the carcinogenic parasite Clonorchis sinensis: Biotechnological implications.</title>
        <authorList>
            <person name="Wang D."/>
            <person name="Korhonen P.K."/>
            <person name="Gasser R.B."/>
            <person name="Young N.D."/>
        </authorList>
    </citation>
    <scope>NUCLEOTIDE SEQUENCE [LARGE SCALE GENOMIC DNA]</scope>
    <source>
        <strain evidence="11">Cs-k2</strain>
    </source>
</reference>
<dbReference type="Gene3D" id="3.40.850.10">
    <property type="entry name" value="Kinesin motor domain"/>
    <property type="match status" value="1"/>
</dbReference>
<evidence type="ECO:0000256" key="5">
    <source>
        <dbReference type="ARBA" id="ARBA00023054"/>
    </source>
</evidence>
<organism evidence="11 12">
    <name type="scientific">Clonorchis sinensis</name>
    <name type="common">Chinese liver fluke</name>
    <dbReference type="NCBI Taxonomy" id="79923"/>
    <lineage>
        <taxon>Eukaryota</taxon>
        <taxon>Metazoa</taxon>
        <taxon>Spiralia</taxon>
        <taxon>Lophotrochozoa</taxon>
        <taxon>Platyhelminthes</taxon>
        <taxon>Trematoda</taxon>
        <taxon>Digenea</taxon>
        <taxon>Opisthorchiida</taxon>
        <taxon>Opisthorchiata</taxon>
        <taxon>Opisthorchiidae</taxon>
        <taxon>Clonorchis</taxon>
    </lineage>
</organism>
<dbReference type="Pfam" id="PF00225">
    <property type="entry name" value="Kinesin"/>
    <property type="match status" value="1"/>
</dbReference>
<comment type="caution">
    <text evidence="11">The sequence shown here is derived from an EMBL/GenBank/DDBJ whole genome shotgun (WGS) entry which is preliminary data.</text>
</comment>
<sequence length="1068" mass="119783">MDTSVKVGVRVRPLSEAEINDGCVSCLAYPAESGHIMIGRDKLFSFDCVFDETASQCDIYTRAAEPIVDTVLKGYNATLLAYGQTGSGKTYSMGTCALLSPTDPENGIVPRMVQDIFRRIPSMPFDYTIRVSFLEIYKEDIHDLLSEDVNTPLPIREENQVIKIPGLTESVVNSCEDVLALLQSGSTKRSVGGTAMNRHSSRSHAVFTLHFVLRPREALNAVEPVDIPVTVSKTPTTQPDQSSEGETLTAKLHLVDLAGSERQKKTHAEGDRLKEGININRGLLALGNVISALCEKDAKKRSHIPYRDSRLTRLLQDSLGGNSMTFMLACVSPADSNMEETLSTLRYADRARLIKNKPILNRADPKDAELARLRSMIAQLQNRLAKGSVGLTLMSPCAPKLQSSASTFSTTVISSLNDKLAKSEDEKRMLTDQLDKTLEESAELYKKLFDAEAIHDAVFAELDRLNLAISSMDPKLAEAMASDSLIAEFVRTVKETLTTLYSMKDTRHAELIISKVDELYENCSAILKDSSSVGDSPESEETVRNNGTPVSDAQDHLVTRTQSNVTKAFDRRGSEIRARRLACKERMDCIKASIEQKHALLESLERAANQGEESYASLIEQYEAQVRDLESRITTLEHERKKLLSERMKTGDESKEQRLKAMERELSQVRHQLADLSRLRKAKEARESECLRLRNDIQTLKVSMVRTAKQLKDESAAYRKWRIEKESEVRRLQEHDRRLRSEMTQMASTYERQHAVLKRRVEAAAATERRLKEVLMLQRDRREKRMTENTTLMSKQDLAARVRSWVNADLDMQVSMGEARYHLGQLIESRRTLCEQLRSEETMLVVASDTQEPSREERATNISRLTEAIELQTQQITDLQQKLMDAGERVSNEPSSSGGAASVDQMLSARLAQLHNIQEARIAIRYLFKEAASSKVDKLVSDSRLSDLALQMTSREEEVDQLRTRAAEYSMNLASVEEQCKALRGRILALESDNAALRSQLDELRQAVESKPTRGQVQSVLPCAASWMSLSKLLNQNRPEAKFNRTSSILPVKCDASPVHLCSPKSVV</sequence>
<dbReference type="Pfam" id="PF25764">
    <property type="entry name" value="KIF21A_4th"/>
    <property type="match status" value="1"/>
</dbReference>
<dbReference type="PANTHER" id="PTHR47969">
    <property type="entry name" value="CHROMOSOME-ASSOCIATED KINESIN KIF4A-RELATED"/>
    <property type="match status" value="1"/>
</dbReference>
<evidence type="ECO:0000256" key="6">
    <source>
        <dbReference type="ARBA" id="ARBA00023212"/>
    </source>
</evidence>
<dbReference type="SUPFAM" id="SSF52540">
    <property type="entry name" value="P-loop containing nucleoside triphosphate hydrolases"/>
    <property type="match status" value="1"/>
</dbReference>
<dbReference type="InterPro" id="IPR027640">
    <property type="entry name" value="Kinesin-like_fam"/>
</dbReference>
<dbReference type="GO" id="GO:0005875">
    <property type="term" value="C:microtubule associated complex"/>
    <property type="evidence" value="ECO:0007669"/>
    <property type="project" value="TreeGrafter"/>
</dbReference>
<evidence type="ECO:0000256" key="2">
    <source>
        <dbReference type="ARBA" id="ARBA00022490"/>
    </source>
</evidence>
<dbReference type="SMART" id="SM00129">
    <property type="entry name" value="KISc"/>
    <property type="match status" value="1"/>
</dbReference>
<evidence type="ECO:0000256" key="4">
    <source>
        <dbReference type="ARBA" id="ARBA00022840"/>
    </source>
</evidence>
<dbReference type="InterPro" id="IPR019821">
    <property type="entry name" value="Kinesin_motor_CS"/>
</dbReference>
<dbReference type="PROSITE" id="PS00411">
    <property type="entry name" value="KINESIN_MOTOR_1"/>
    <property type="match status" value="1"/>
</dbReference>
<dbReference type="GO" id="GO:0051231">
    <property type="term" value="P:spindle elongation"/>
    <property type="evidence" value="ECO:0007669"/>
    <property type="project" value="TreeGrafter"/>
</dbReference>
<keyword evidence="7" id="KW-0505">Motor protein</keyword>
<proteinExistence type="inferred from homology"/>
<evidence type="ECO:0000256" key="3">
    <source>
        <dbReference type="ARBA" id="ARBA00022741"/>
    </source>
</evidence>
<evidence type="ECO:0000313" key="12">
    <source>
        <dbReference type="Proteomes" id="UP000286415"/>
    </source>
</evidence>
<gene>
    <name evidence="11" type="ORF">CSKR_111759</name>
</gene>
<dbReference type="OrthoDB" id="3176171at2759"/>
<dbReference type="GO" id="GO:0005524">
    <property type="term" value="F:ATP binding"/>
    <property type="evidence" value="ECO:0007669"/>
    <property type="project" value="UniProtKB-UniRule"/>
</dbReference>
<evidence type="ECO:0000256" key="7">
    <source>
        <dbReference type="PROSITE-ProRule" id="PRU00283"/>
    </source>
</evidence>
<comment type="similarity">
    <text evidence="7">Belongs to the TRAFAC class myosin-kinesin ATPase superfamily. Kinesin family.</text>
</comment>
<keyword evidence="3 7" id="KW-0547">Nucleotide-binding</keyword>
<evidence type="ECO:0000256" key="1">
    <source>
        <dbReference type="ARBA" id="ARBA00004245"/>
    </source>
</evidence>
<reference evidence="11 12" key="2">
    <citation type="journal article" date="2021" name="Genomics">
        <title>High-quality reference genome for Clonorchis sinensis.</title>
        <authorList>
            <person name="Young N.D."/>
            <person name="Stroehlein A.J."/>
            <person name="Kinkar L."/>
            <person name="Wang T."/>
            <person name="Sohn W.M."/>
            <person name="Chang B.C.H."/>
            <person name="Kaur P."/>
            <person name="Weisz D."/>
            <person name="Dudchenko O."/>
            <person name="Aiden E.L."/>
            <person name="Korhonen P.K."/>
            <person name="Gasser R.B."/>
        </authorList>
    </citation>
    <scope>NUCLEOTIDE SEQUENCE [LARGE SCALE GENOMIC DNA]</scope>
    <source>
        <strain evidence="11">Cs-k2</strain>
    </source>
</reference>
<accession>A0A8T1MDB4</accession>
<comment type="subcellular location">
    <subcellularLocation>
        <location evidence="1">Cytoplasm</location>
        <location evidence="1">Cytoskeleton</location>
    </subcellularLocation>
</comment>
<dbReference type="InterPro" id="IPR001752">
    <property type="entry name" value="Kinesin_motor_dom"/>
</dbReference>
<dbReference type="InterPro" id="IPR027417">
    <property type="entry name" value="P-loop_NTPase"/>
</dbReference>
<keyword evidence="2" id="KW-0963">Cytoplasm</keyword>